<keyword evidence="8" id="KW-1185">Reference proteome</keyword>
<dbReference type="InterPro" id="IPR036390">
    <property type="entry name" value="WH_DNA-bd_sf"/>
</dbReference>
<dbReference type="Pfam" id="PF01614">
    <property type="entry name" value="IclR_C"/>
    <property type="match status" value="1"/>
</dbReference>
<gene>
    <name evidence="7" type="ORF">CP980_30645</name>
</gene>
<dbReference type="InterPro" id="IPR029016">
    <property type="entry name" value="GAF-like_dom_sf"/>
</dbReference>
<dbReference type="InterPro" id="IPR014757">
    <property type="entry name" value="Tscrpt_reg_IclR_C"/>
</dbReference>
<evidence type="ECO:0000259" key="6">
    <source>
        <dbReference type="PROSITE" id="PS51078"/>
    </source>
</evidence>
<dbReference type="Gene3D" id="1.10.10.10">
    <property type="entry name" value="Winged helix-like DNA-binding domain superfamily/Winged helix DNA-binding domain"/>
    <property type="match status" value="1"/>
</dbReference>
<evidence type="ECO:0000256" key="4">
    <source>
        <dbReference type="SAM" id="MobiDB-lite"/>
    </source>
</evidence>
<dbReference type="PANTHER" id="PTHR30136">
    <property type="entry name" value="HELIX-TURN-HELIX TRANSCRIPTIONAL REGULATOR, ICLR FAMILY"/>
    <property type="match status" value="1"/>
</dbReference>
<feature type="region of interest" description="Disordered" evidence="4">
    <location>
        <begin position="247"/>
        <end position="268"/>
    </location>
</feature>
<dbReference type="PROSITE" id="PS51078">
    <property type="entry name" value="ICLR_ED"/>
    <property type="match status" value="1"/>
</dbReference>
<keyword evidence="1" id="KW-0805">Transcription regulation</keyword>
<sequence>MPPTGPQSVDRALAILDAVADAPGPLGAKALARRLGCSLSTAYHLLAPLTERGYLLRTPRGYELGPRIPGLHRSLLRRLEPAPRMADLLARLRRRTGAEAYHTAYRGGLITVVDTTAPVTDAAHPFAPGRETRAHATAHGKALLAELPRPLRRRYLAEHGMARLTGATITSAELLEAELSRVRGQGFAVSVGEADPAYTCLAVPLPRGRDQNHDGDAVHALSVSLPTEEFRRGPREIRAALARAAAECGRDRPGDPPGPFSDAAGNTV</sequence>
<dbReference type="InterPro" id="IPR036388">
    <property type="entry name" value="WH-like_DNA-bd_sf"/>
</dbReference>
<evidence type="ECO:0000256" key="3">
    <source>
        <dbReference type="ARBA" id="ARBA00023163"/>
    </source>
</evidence>
<dbReference type="PANTHER" id="PTHR30136:SF24">
    <property type="entry name" value="HTH-TYPE TRANSCRIPTIONAL REPRESSOR ALLR"/>
    <property type="match status" value="1"/>
</dbReference>
<evidence type="ECO:0000313" key="8">
    <source>
        <dbReference type="Proteomes" id="UP000325563"/>
    </source>
</evidence>
<dbReference type="GeneID" id="95614905"/>
<dbReference type="Proteomes" id="UP000325563">
    <property type="component" value="Chromosome"/>
</dbReference>
<feature type="domain" description="HTH iclR-type" evidence="5">
    <location>
        <begin position="6"/>
        <end position="66"/>
    </location>
</feature>
<proteinExistence type="predicted"/>
<name>A0A5J6JJW6_STRVI</name>
<dbReference type="SUPFAM" id="SSF46785">
    <property type="entry name" value="Winged helix' DNA-binding domain"/>
    <property type="match status" value="1"/>
</dbReference>
<dbReference type="SMART" id="SM00346">
    <property type="entry name" value="HTH_ICLR"/>
    <property type="match status" value="1"/>
</dbReference>
<dbReference type="Gene3D" id="3.30.450.40">
    <property type="match status" value="1"/>
</dbReference>
<evidence type="ECO:0000259" key="5">
    <source>
        <dbReference type="PROSITE" id="PS51077"/>
    </source>
</evidence>
<evidence type="ECO:0000256" key="1">
    <source>
        <dbReference type="ARBA" id="ARBA00023015"/>
    </source>
</evidence>
<dbReference type="InterPro" id="IPR005471">
    <property type="entry name" value="Tscrpt_reg_IclR_N"/>
</dbReference>
<evidence type="ECO:0000313" key="7">
    <source>
        <dbReference type="EMBL" id="QEV48864.1"/>
    </source>
</evidence>
<feature type="domain" description="IclR-ED" evidence="6">
    <location>
        <begin position="67"/>
        <end position="255"/>
    </location>
</feature>
<dbReference type="Pfam" id="PF09339">
    <property type="entry name" value="HTH_IclR"/>
    <property type="match status" value="1"/>
</dbReference>
<dbReference type="InterPro" id="IPR050707">
    <property type="entry name" value="HTH_MetabolicPath_Reg"/>
</dbReference>
<dbReference type="GO" id="GO:0003700">
    <property type="term" value="F:DNA-binding transcription factor activity"/>
    <property type="evidence" value="ECO:0007669"/>
    <property type="project" value="TreeGrafter"/>
</dbReference>
<dbReference type="EMBL" id="CP023692">
    <property type="protein sequence ID" value="QEV48864.1"/>
    <property type="molecule type" value="Genomic_DNA"/>
</dbReference>
<dbReference type="GO" id="GO:0003677">
    <property type="term" value="F:DNA binding"/>
    <property type="evidence" value="ECO:0007669"/>
    <property type="project" value="UniProtKB-KW"/>
</dbReference>
<dbReference type="RefSeq" id="WP_132759922.1">
    <property type="nucleotide sequence ID" value="NZ_BNBW01000003.1"/>
</dbReference>
<dbReference type="SUPFAM" id="SSF55781">
    <property type="entry name" value="GAF domain-like"/>
    <property type="match status" value="1"/>
</dbReference>
<accession>A0A5J6JJW6</accession>
<dbReference type="GO" id="GO:0045892">
    <property type="term" value="P:negative regulation of DNA-templated transcription"/>
    <property type="evidence" value="ECO:0007669"/>
    <property type="project" value="TreeGrafter"/>
</dbReference>
<evidence type="ECO:0000256" key="2">
    <source>
        <dbReference type="ARBA" id="ARBA00023125"/>
    </source>
</evidence>
<organism evidence="7 8">
    <name type="scientific">Streptomyces vinaceus</name>
    <dbReference type="NCBI Taxonomy" id="1960"/>
    <lineage>
        <taxon>Bacteria</taxon>
        <taxon>Bacillati</taxon>
        <taxon>Actinomycetota</taxon>
        <taxon>Actinomycetes</taxon>
        <taxon>Kitasatosporales</taxon>
        <taxon>Streptomycetaceae</taxon>
        <taxon>Streptomyces</taxon>
    </lineage>
</organism>
<protein>
    <submittedName>
        <fullName evidence="7">IclR family transcriptional regulator</fullName>
    </submittedName>
</protein>
<dbReference type="AlphaFoldDB" id="A0A5J6JJW6"/>
<dbReference type="PROSITE" id="PS51077">
    <property type="entry name" value="HTH_ICLR"/>
    <property type="match status" value="1"/>
</dbReference>
<reference evidence="7 8" key="1">
    <citation type="submission" date="2017-09" db="EMBL/GenBank/DDBJ databases">
        <authorList>
            <person name="Lee N."/>
            <person name="Cho B.-K."/>
        </authorList>
    </citation>
    <scope>NUCLEOTIDE SEQUENCE [LARGE SCALE GENOMIC DNA]</scope>
    <source>
        <strain evidence="7 8">ATCC 27476</strain>
    </source>
</reference>
<dbReference type="KEGG" id="svn:CP980_30645"/>
<keyword evidence="3" id="KW-0804">Transcription</keyword>
<keyword evidence="2" id="KW-0238">DNA-binding</keyword>